<dbReference type="EMBL" id="JGDS01000062">
    <property type="protein sequence ID" value="EXZ71999.1"/>
    <property type="molecule type" value="Genomic_DNA"/>
</dbReference>
<dbReference type="InterPro" id="IPR050535">
    <property type="entry name" value="DNA_Repair-Maintenance_Comp"/>
</dbReference>
<evidence type="ECO:0000313" key="3">
    <source>
        <dbReference type="EMBL" id="EXZ71999.1"/>
    </source>
</evidence>
<dbReference type="RefSeq" id="WP_032598776.1">
    <property type="nucleotide sequence ID" value="NZ_JGDS01000062.1"/>
</dbReference>
<dbReference type="SUPFAM" id="SSF56300">
    <property type="entry name" value="Metallo-dependent phosphatases"/>
    <property type="match status" value="1"/>
</dbReference>
<dbReference type="InterPro" id="IPR057123">
    <property type="entry name" value="STAND_NTPase4_dom"/>
</dbReference>
<name>A0A016CKN7_BACFG</name>
<dbReference type="PATRIC" id="fig|1339314.3.peg.3730"/>
<accession>A0A016CKN7</accession>
<evidence type="ECO:0000313" key="4">
    <source>
        <dbReference type="Proteomes" id="UP000020938"/>
    </source>
</evidence>
<dbReference type="Pfam" id="PF24406">
    <property type="entry name" value="nSTAND_NTPase4"/>
    <property type="match status" value="1"/>
</dbReference>
<dbReference type="InterPro" id="IPR029052">
    <property type="entry name" value="Metallo-depent_PP-like"/>
</dbReference>
<proteinExistence type="predicted"/>
<organism evidence="3 4">
    <name type="scientific">Bacteroides fragilis str. 3976T8</name>
    <dbReference type="NCBI Taxonomy" id="1339314"/>
    <lineage>
        <taxon>Bacteria</taxon>
        <taxon>Pseudomonadati</taxon>
        <taxon>Bacteroidota</taxon>
        <taxon>Bacteroidia</taxon>
        <taxon>Bacteroidales</taxon>
        <taxon>Bacteroidaceae</taxon>
        <taxon>Bacteroides</taxon>
    </lineage>
</organism>
<evidence type="ECO:0000259" key="2">
    <source>
        <dbReference type="Pfam" id="PF24406"/>
    </source>
</evidence>
<dbReference type="Proteomes" id="UP000020938">
    <property type="component" value="Unassembled WGS sequence"/>
</dbReference>
<reference evidence="3 4" key="1">
    <citation type="submission" date="2014-02" db="EMBL/GenBank/DDBJ databases">
        <authorList>
            <person name="Sears C."/>
            <person name="Carroll K."/>
            <person name="Sack B.R."/>
            <person name="Qadri F."/>
            <person name="Myers L.L."/>
            <person name="Chung G.-T."/>
            <person name="Escheverria P."/>
            <person name="Fraser C.M."/>
            <person name="Sadzewicz L."/>
            <person name="Shefchek K.A."/>
            <person name="Tallon L."/>
            <person name="Das S.P."/>
            <person name="Daugherty S."/>
            <person name="Mongodin E.F."/>
        </authorList>
    </citation>
    <scope>NUCLEOTIDE SEQUENCE [LARGE SCALE GENOMIC DNA]</scope>
    <source>
        <strain evidence="3 4">3976T8</strain>
    </source>
</reference>
<sequence>MIKILHISDFHYKKDHSNDYEDIVRKMCDSLQKQSIDIIVFSGDLVFEASNADILNNASDVLFTPLIKTLNLDNKRVIITPGNHDLKRGEEMPMVRNQLDSISTIKELDTFCQDQKQCKCSLDNFKNYNSFITTFYGSNNNSLLYYTDVINLHDTTIGVVSFNSAWRCTDSVKDRGNLLYPVYLVKEALSKVQKCDLIICNQHHNISDYRDYVAQDIEDEINEKCHILFTGHYHKASINTNHDAEVGLLHISAFASMNRWDKESKYGYSIIEIDESTYEGSVCHVRMVDGNFIDMPPKSFAIPVSEAKKEINDFRKLLRKRFEQTLQIADELFVSGNSGDFMKLFNNPIIKNKSVQEIIATQKEGEQVSLPQIISNDKSAIIFGYNKKGKTSLLRWIQIDSIKECLNRKVIPYYLDYKLYKAKTFDLKKVLRNYLEINTKKCESFFNEYSLLLLVDDLNPTDNNFTNLLVTQLKMFPHARFVATCAESISKQCSLINFQDYAIEKFYIHDITYREVHQLTLSWPNISVEKKKKAEEKIIQIFTQMHIPLNYWTTSLFLWIFEKTDEHNIHNNFDLIQLYIDELLDKKNYILNPDNKVSYDDLKSYLSALAQHILMNNYAIDESELIQFTEKYRNDHKKFTDTSWDIIRYLLEKAILIKSDTKFTIRLKGVFEFFLAYRMKENEKFKNDVLTFKNYILSFGNELELYAGFCKDDEKTISEVFDSAKKILYPITSKADYENLDSHLSNQLKITSSDFKHTGNLLNKLAEMPNDEGDGFDYLPVSISSIDETEVKPKCLYDQIDIDAAIVERIIFVLARVYRNSNACDMLKIADEMFEYILNGSCYLGFMLVEDSKSFDNNKENETEALVSLVSNFIPIIIEAFFYDAICQQNLTRVFESKLKDLMNNPKGNEMRIFMLTYILVDLDIKQNMPLIDKALQVIKNKILRFAMLNKNLLLTMKYYDNPIILDKLKIQRQIQANEFKEFDGSDQKISQKLIAKNTKEQHVKTTNRMDYK</sequence>
<dbReference type="Pfam" id="PF00149">
    <property type="entry name" value="Metallophos"/>
    <property type="match status" value="1"/>
</dbReference>
<feature type="domain" description="STAND NTPase 4 small alpha/beta" evidence="2">
    <location>
        <begin position="618"/>
        <end position="675"/>
    </location>
</feature>
<comment type="caution">
    <text evidence="3">The sequence shown here is derived from an EMBL/GenBank/DDBJ whole genome shotgun (WGS) entry which is preliminary data.</text>
</comment>
<dbReference type="InterPro" id="IPR004843">
    <property type="entry name" value="Calcineurin-like_PHP"/>
</dbReference>
<feature type="domain" description="Calcineurin-like phosphoesterase" evidence="1">
    <location>
        <begin position="2"/>
        <end position="235"/>
    </location>
</feature>
<dbReference type="Gene3D" id="3.60.21.10">
    <property type="match status" value="1"/>
</dbReference>
<dbReference type="PANTHER" id="PTHR30337">
    <property type="entry name" value="COMPONENT OF ATP-DEPENDENT DSDNA EXONUCLEASE"/>
    <property type="match status" value="1"/>
</dbReference>
<evidence type="ECO:0000259" key="1">
    <source>
        <dbReference type="Pfam" id="PF00149"/>
    </source>
</evidence>
<gene>
    <name evidence="3" type="ORF">M123_3579</name>
</gene>
<dbReference type="AlphaFoldDB" id="A0A016CKN7"/>
<protein>
    <submittedName>
        <fullName evidence="3">Calcineurin-like phosphoesterase family protein</fullName>
    </submittedName>
</protein>
<dbReference type="GO" id="GO:0016787">
    <property type="term" value="F:hydrolase activity"/>
    <property type="evidence" value="ECO:0007669"/>
    <property type="project" value="InterPro"/>
</dbReference>